<protein>
    <submittedName>
        <fullName evidence="1">Unannotated protein</fullName>
    </submittedName>
</protein>
<sequence length="428" mass="43483">MSSTSPIVDLTGYCYPLSNNEGPGGPERNGLLVRKIIGLFAVAALSIGLIAVADRASAYVESAAVVPSPNVSDASNLYSVSCISTTSCVAVGASADNTNFDALAMGWDGTSWTVLTTPSVASSVAILVSVSCTSPTSCVAVGTYSNAGTDQSLAMSWDGSAWTTAVVPSVGADDNFLESVSCVSATFCVAVGASFDGTKYQTLVATWNGSAWAVAVSPNEGPDANLLSSVSCTSATSCVAVGHYFDGPYTSGIKTLAMKWDGTDWTIIPSPNNNLGTDPNRLFSVSCVSPTSCFAIGSTGSGGIETLAMTWDGTDWTILLSPNPAAENYLESVSCVSSTECVVVGVGVDNSNVGSPLVLTWNGTMWTQLSVADVGTEDDMLSGVSCAASYSCMAVGYSATNGQDQTLAVSLTGPVPPSPDPVAPSFTG</sequence>
<name>A0A6J6D5X5_9ZZZZ</name>
<proteinExistence type="predicted"/>
<dbReference type="AlphaFoldDB" id="A0A6J6D5X5"/>
<dbReference type="EMBL" id="CAEZSU010000165">
    <property type="protein sequence ID" value="CAB4559202.1"/>
    <property type="molecule type" value="Genomic_DNA"/>
</dbReference>
<gene>
    <name evidence="1" type="ORF">UFOPK1495_01388</name>
</gene>
<organism evidence="1">
    <name type="scientific">freshwater metagenome</name>
    <dbReference type="NCBI Taxonomy" id="449393"/>
    <lineage>
        <taxon>unclassified sequences</taxon>
        <taxon>metagenomes</taxon>
        <taxon>ecological metagenomes</taxon>
    </lineage>
</organism>
<reference evidence="1" key="1">
    <citation type="submission" date="2020-05" db="EMBL/GenBank/DDBJ databases">
        <authorList>
            <person name="Chiriac C."/>
            <person name="Salcher M."/>
            <person name="Ghai R."/>
            <person name="Kavagutti S V."/>
        </authorList>
    </citation>
    <scope>NUCLEOTIDE SEQUENCE</scope>
</reference>
<accession>A0A6J6D5X5</accession>
<evidence type="ECO:0000313" key="1">
    <source>
        <dbReference type="EMBL" id="CAB4559202.1"/>
    </source>
</evidence>